<protein>
    <recommendedName>
        <fullName evidence="5">polynucleotide adenylyltransferase</fullName>
        <ecNumber evidence="5">2.7.7.19</ecNumber>
    </recommendedName>
</protein>
<evidence type="ECO:0000256" key="8">
    <source>
        <dbReference type="ARBA" id="ARBA00022723"/>
    </source>
</evidence>
<accession>A0A1R1PWX7</accession>
<dbReference type="InterPro" id="IPR054708">
    <property type="entry name" value="MTPAP-like_central"/>
</dbReference>
<gene>
    <name evidence="13" type="ORF">AX774_g1053</name>
</gene>
<dbReference type="GO" id="GO:0031123">
    <property type="term" value="P:RNA 3'-end processing"/>
    <property type="evidence" value="ECO:0007669"/>
    <property type="project" value="TreeGrafter"/>
</dbReference>
<dbReference type="Gene3D" id="3.30.460.10">
    <property type="entry name" value="Beta Polymerase, domain 2"/>
    <property type="match status" value="1"/>
</dbReference>
<sequence>MYMQQDRNFNTKPENNDTGSSGFHQASHEKLIFGQETTKSPKKRENAATVQCVEVKTSNSCTNSRISLLTIEKPGDETPKTQDSHTAFRNEVASKGDRHSASITPKKSNTVLTPVPSSKTGALERLKFRIAMREAHKVVEEKYGPVGKLPKNKRSEYDRELKMLQKNVKLEFNIKNTTGKPKNQSKSKVESKIKTPTRSKNKYYTENHYEELIKRSIDEKESELEQIGRDEAQELTKLVQDTTSLTKAERASLAFNRHLWRVSTENVDYTRLDREICEHTNEPVGSGGKSVNEILKLIRLASFEVEMKKYYPQITLFGSWSIGTANNGSDIDLMIMLKRTKRKAGVGNEKRFLSSLCKSMRRKGFTGVFIDANVPIVKMVYQREILGISQRFGKWRDSDKFVLIHLDAFNISDRKKGSTEFAGDMLFDFQTKRYQKNDLKSQQSVNPQPSSDTEIDEVFRIDFYDSYPFKGYSSHQGRLSEKLSTSSKPNIVSHSLCTNCRKPIKVEQAKINPHIYFVDSPICSPNKESLAELLIGFFEYYGYKHNYLDCVVSPRLGSARISRKYLPTLDRVEARTMIKNPENWRQSLRLLSIEDPYQIDVNCGRNINPFHVELVRSEMRRAYSILCKGLPFDKLFLGKNPFISAPLTLYKPTYDL</sequence>
<dbReference type="SUPFAM" id="SSF81631">
    <property type="entry name" value="PAP/OAS1 substrate-binding domain"/>
    <property type="match status" value="1"/>
</dbReference>
<evidence type="ECO:0000259" key="12">
    <source>
        <dbReference type="Pfam" id="PF22600"/>
    </source>
</evidence>
<dbReference type="Proteomes" id="UP000188320">
    <property type="component" value="Unassembled WGS sequence"/>
</dbReference>
<feature type="region of interest" description="Disordered" evidence="10">
    <location>
        <begin position="1"/>
        <end position="46"/>
    </location>
</feature>
<keyword evidence="8" id="KW-0479">Metal-binding</keyword>
<dbReference type="InterPro" id="IPR043519">
    <property type="entry name" value="NT_sf"/>
</dbReference>
<proteinExistence type="inferred from homology"/>
<feature type="region of interest" description="Disordered" evidence="10">
    <location>
        <begin position="92"/>
        <end position="116"/>
    </location>
</feature>
<evidence type="ECO:0000256" key="4">
    <source>
        <dbReference type="ARBA" id="ARBA00008593"/>
    </source>
</evidence>
<dbReference type="InterPro" id="IPR002058">
    <property type="entry name" value="PAP_assoc"/>
</dbReference>
<name>A0A1R1PWX7_ZANCU</name>
<evidence type="ECO:0000256" key="3">
    <source>
        <dbReference type="ARBA" id="ARBA00004496"/>
    </source>
</evidence>
<evidence type="ECO:0000256" key="1">
    <source>
        <dbReference type="ARBA" id="ARBA00001936"/>
    </source>
</evidence>
<feature type="domain" description="PAP-associated" evidence="11">
    <location>
        <begin position="529"/>
        <end position="599"/>
    </location>
</feature>
<comment type="caution">
    <text evidence="13">The sequence shown here is derived from an EMBL/GenBank/DDBJ whole genome shotgun (WGS) entry which is preliminary data.</text>
</comment>
<keyword evidence="14" id="KW-1185">Reference proteome</keyword>
<evidence type="ECO:0000256" key="10">
    <source>
        <dbReference type="SAM" id="MobiDB-lite"/>
    </source>
</evidence>
<feature type="compositionally biased region" description="Polar residues" evidence="10">
    <location>
        <begin position="101"/>
        <end position="116"/>
    </location>
</feature>
<dbReference type="OrthoDB" id="2274644at2759"/>
<reference evidence="14" key="1">
    <citation type="submission" date="2017-01" db="EMBL/GenBank/DDBJ databases">
        <authorList>
            <person name="Wang Y."/>
            <person name="White M."/>
            <person name="Kvist S."/>
            <person name="Moncalvo J.-M."/>
        </authorList>
    </citation>
    <scope>NUCLEOTIDE SEQUENCE [LARGE SCALE GENOMIC DNA]</scope>
    <source>
        <strain evidence="14">COL-18-3</strain>
    </source>
</reference>
<dbReference type="Gene3D" id="1.10.1410.10">
    <property type="match status" value="1"/>
</dbReference>
<dbReference type="EC" id="2.7.7.19" evidence="5"/>
<keyword evidence="9" id="KW-0460">Magnesium</keyword>
<dbReference type="SUPFAM" id="SSF81301">
    <property type="entry name" value="Nucleotidyltransferase"/>
    <property type="match status" value="1"/>
</dbReference>
<keyword evidence="6" id="KW-0963">Cytoplasm</keyword>
<dbReference type="PANTHER" id="PTHR12271">
    <property type="entry name" value="POLY A POLYMERASE CID PAP -RELATED"/>
    <property type="match status" value="1"/>
</dbReference>
<comment type="cofactor">
    <cofactor evidence="2">
        <name>Mg(2+)</name>
        <dbReference type="ChEBI" id="CHEBI:18420"/>
    </cofactor>
</comment>
<feature type="region of interest" description="Disordered" evidence="10">
    <location>
        <begin position="176"/>
        <end position="196"/>
    </location>
</feature>
<dbReference type="GO" id="GO:0005737">
    <property type="term" value="C:cytoplasm"/>
    <property type="evidence" value="ECO:0007669"/>
    <property type="project" value="UniProtKB-SubCell"/>
</dbReference>
<organism evidence="13 14">
    <name type="scientific">Zancudomyces culisetae</name>
    <name type="common">Gut fungus</name>
    <name type="synonym">Smittium culisetae</name>
    <dbReference type="NCBI Taxonomy" id="1213189"/>
    <lineage>
        <taxon>Eukaryota</taxon>
        <taxon>Fungi</taxon>
        <taxon>Fungi incertae sedis</taxon>
        <taxon>Zoopagomycota</taxon>
        <taxon>Kickxellomycotina</taxon>
        <taxon>Harpellomycetes</taxon>
        <taxon>Harpellales</taxon>
        <taxon>Legeriomycetaceae</taxon>
        <taxon>Zancudomyces</taxon>
    </lineage>
</organism>
<dbReference type="Pfam" id="PF22600">
    <property type="entry name" value="MTPAP-like_central"/>
    <property type="match status" value="1"/>
</dbReference>
<evidence type="ECO:0000256" key="5">
    <source>
        <dbReference type="ARBA" id="ARBA00012388"/>
    </source>
</evidence>
<comment type="subcellular location">
    <subcellularLocation>
        <location evidence="3">Cytoplasm</location>
    </subcellularLocation>
</comment>
<evidence type="ECO:0000256" key="2">
    <source>
        <dbReference type="ARBA" id="ARBA00001946"/>
    </source>
</evidence>
<evidence type="ECO:0000256" key="9">
    <source>
        <dbReference type="ARBA" id="ARBA00022842"/>
    </source>
</evidence>
<evidence type="ECO:0000256" key="7">
    <source>
        <dbReference type="ARBA" id="ARBA00022679"/>
    </source>
</evidence>
<dbReference type="GO" id="GO:0010605">
    <property type="term" value="P:negative regulation of macromolecule metabolic process"/>
    <property type="evidence" value="ECO:0007669"/>
    <property type="project" value="UniProtKB-ARBA"/>
</dbReference>
<evidence type="ECO:0000313" key="14">
    <source>
        <dbReference type="Proteomes" id="UP000188320"/>
    </source>
</evidence>
<dbReference type="GO" id="GO:1990817">
    <property type="term" value="F:poly(A) RNA polymerase activity"/>
    <property type="evidence" value="ECO:0007669"/>
    <property type="project" value="UniProtKB-EC"/>
</dbReference>
<evidence type="ECO:0000313" key="13">
    <source>
        <dbReference type="EMBL" id="OMH85402.1"/>
    </source>
</evidence>
<feature type="compositionally biased region" description="Polar residues" evidence="10">
    <location>
        <begin position="1"/>
        <end position="24"/>
    </location>
</feature>
<dbReference type="Pfam" id="PF03828">
    <property type="entry name" value="PAP_assoc"/>
    <property type="match status" value="1"/>
</dbReference>
<dbReference type="AlphaFoldDB" id="A0A1R1PWX7"/>
<comment type="similarity">
    <text evidence="4">Belongs to the DNA polymerase type-B-like family.</text>
</comment>
<comment type="cofactor">
    <cofactor evidence="1">
        <name>Mn(2+)</name>
        <dbReference type="ChEBI" id="CHEBI:29035"/>
    </cofactor>
</comment>
<evidence type="ECO:0000259" key="11">
    <source>
        <dbReference type="Pfam" id="PF03828"/>
    </source>
</evidence>
<dbReference type="GO" id="GO:0046872">
    <property type="term" value="F:metal ion binding"/>
    <property type="evidence" value="ECO:0007669"/>
    <property type="project" value="UniProtKB-KW"/>
</dbReference>
<dbReference type="PANTHER" id="PTHR12271:SF40">
    <property type="entry name" value="POLY(A) RNA POLYMERASE GLD2"/>
    <property type="match status" value="1"/>
</dbReference>
<evidence type="ECO:0000256" key="6">
    <source>
        <dbReference type="ARBA" id="ARBA00022490"/>
    </source>
</evidence>
<feature type="domain" description="Poly(A) RNA polymerase mitochondrial-like central palm" evidence="12">
    <location>
        <begin position="310"/>
        <end position="383"/>
    </location>
</feature>
<feature type="compositionally biased region" description="Polar residues" evidence="10">
    <location>
        <begin position="176"/>
        <end position="186"/>
    </location>
</feature>
<dbReference type="EMBL" id="LSSK01000087">
    <property type="protein sequence ID" value="OMH85402.1"/>
    <property type="molecule type" value="Genomic_DNA"/>
</dbReference>
<keyword evidence="7" id="KW-0808">Transferase</keyword>